<proteinExistence type="predicted"/>
<reference evidence="1 2" key="1">
    <citation type="submission" date="2023-03" db="EMBL/GenBank/DDBJ databases">
        <title>Comparative genome and transcriptome analysis combination mining strategies for increasing vitamin B12 production of Ensifer adhaerens strain.</title>
        <authorList>
            <person name="Yongheng L."/>
        </authorList>
    </citation>
    <scope>NUCLEOTIDE SEQUENCE [LARGE SCALE GENOMIC DNA]</scope>
    <source>
        <strain evidence="1 2">Casida A-T305</strain>
    </source>
</reference>
<dbReference type="GeneID" id="29519100"/>
<dbReference type="RefSeq" id="WP_034789166.1">
    <property type="nucleotide sequence ID" value="NZ_CP015880.1"/>
</dbReference>
<name>A0ABY8HIS1_ENSAD</name>
<keyword evidence="2" id="KW-1185">Reference proteome</keyword>
<accession>A0ABY8HIS1</accession>
<protein>
    <submittedName>
        <fullName evidence="1">Uncharacterized protein</fullName>
    </submittedName>
</protein>
<organism evidence="1 2">
    <name type="scientific">Ensifer adhaerens</name>
    <name type="common">Sinorhizobium morelense</name>
    <dbReference type="NCBI Taxonomy" id="106592"/>
    <lineage>
        <taxon>Bacteria</taxon>
        <taxon>Pseudomonadati</taxon>
        <taxon>Pseudomonadota</taxon>
        <taxon>Alphaproteobacteria</taxon>
        <taxon>Hyphomicrobiales</taxon>
        <taxon>Rhizobiaceae</taxon>
        <taxon>Sinorhizobium/Ensifer group</taxon>
        <taxon>Ensifer</taxon>
    </lineage>
</organism>
<sequence length="157" mass="18040">MPDDHLVRDQRTRRAGEIRSAAFAYVRECARERRVLDIEQYGQHRWRRDGDEKRRVMCDALPAVVRSGIPVVDVWQRFEVAGMIARQLVGARSYADLYRILRDNQMPIGFKPVDVAKWAADGRISRADVGEIFGIPDSEIDAFIEAWLGDSENPQKL</sequence>
<evidence type="ECO:0000313" key="2">
    <source>
        <dbReference type="Proteomes" id="UP001214094"/>
    </source>
</evidence>
<dbReference type="EMBL" id="CP121308">
    <property type="protein sequence ID" value="WFP91390.1"/>
    <property type="molecule type" value="Genomic_DNA"/>
</dbReference>
<gene>
    <name evidence="1" type="ORF">P4B07_03150</name>
</gene>
<evidence type="ECO:0000313" key="1">
    <source>
        <dbReference type="EMBL" id="WFP91390.1"/>
    </source>
</evidence>
<dbReference type="Proteomes" id="UP001214094">
    <property type="component" value="Chromosome"/>
</dbReference>